<reference evidence="1 2" key="1">
    <citation type="journal article" date="2019" name="Environ. Microbiol.">
        <title>At the nexus of three kingdoms: the genome of the mycorrhizal fungus Gigaspora margarita provides insights into plant, endobacterial and fungal interactions.</title>
        <authorList>
            <person name="Venice F."/>
            <person name="Ghignone S."/>
            <person name="Salvioli di Fossalunga A."/>
            <person name="Amselem J."/>
            <person name="Novero M."/>
            <person name="Xianan X."/>
            <person name="Sedzielewska Toro K."/>
            <person name="Morin E."/>
            <person name="Lipzen A."/>
            <person name="Grigoriev I.V."/>
            <person name="Henrissat B."/>
            <person name="Martin F.M."/>
            <person name="Bonfante P."/>
        </authorList>
    </citation>
    <scope>NUCLEOTIDE SEQUENCE [LARGE SCALE GENOMIC DNA]</scope>
    <source>
        <strain evidence="1 2">BEG34</strain>
    </source>
</reference>
<keyword evidence="2" id="KW-1185">Reference proteome</keyword>
<dbReference type="AlphaFoldDB" id="A0A8H4AA11"/>
<protein>
    <submittedName>
        <fullName evidence="1">Uncharacterized protein</fullName>
    </submittedName>
</protein>
<organism evidence="1 2">
    <name type="scientific">Gigaspora margarita</name>
    <dbReference type="NCBI Taxonomy" id="4874"/>
    <lineage>
        <taxon>Eukaryota</taxon>
        <taxon>Fungi</taxon>
        <taxon>Fungi incertae sedis</taxon>
        <taxon>Mucoromycota</taxon>
        <taxon>Glomeromycotina</taxon>
        <taxon>Glomeromycetes</taxon>
        <taxon>Diversisporales</taxon>
        <taxon>Gigasporaceae</taxon>
        <taxon>Gigaspora</taxon>
    </lineage>
</organism>
<accession>A0A8H4AA11</accession>
<dbReference type="OrthoDB" id="2418074at2759"/>
<name>A0A8H4AA11_GIGMA</name>
<gene>
    <name evidence="1" type="ORF">F8M41_000239</name>
</gene>
<sequence>MFRCLTENAFAKALATETLQQYSYLQIDQHICNAHYMEIVENVWTTLVLEPNNFKKKLEESNSDLISFFDEMCKIIILLNWSLNLQEDAKKKVVVILYLIAGLHNMQANQFKLKLGLYLVACEASCETINTLSNARISVTNKTVYNNRKKLLHNTY</sequence>
<dbReference type="Proteomes" id="UP000439903">
    <property type="component" value="Unassembled WGS sequence"/>
</dbReference>
<comment type="caution">
    <text evidence="1">The sequence shown here is derived from an EMBL/GenBank/DDBJ whole genome shotgun (WGS) entry which is preliminary data.</text>
</comment>
<evidence type="ECO:0000313" key="1">
    <source>
        <dbReference type="EMBL" id="KAF0462684.1"/>
    </source>
</evidence>
<proteinExistence type="predicted"/>
<evidence type="ECO:0000313" key="2">
    <source>
        <dbReference type="Proteomes" id="UP000439903"/>
    </source>
</evidence>
<dbReference type="EMBL" id="WTPW01001010">
    <property type="protein sequence ID" value="KAF0462684.1"/>
    <property type="molecule type" value="Genomic_DNA"/>
</dbReference>